<evidence type="ECO:0000259" key="7">
    <source>
        <dbReference type="Pfam" id="PF02683"/>
    </source>
</evidence>
<dbReference type="GO" id="GO:0016020">
    <property type="term" value="C:membrane"/>
    <property type="evidence" value="ECO:0007669"/>
    <property type="project" value="UniProtKB-SubCell"/>
</dbReference>
<dbReference type="GO" id="GO:0017004">
    <property type="term" value="P:cytochrome complex assembly"/>
    <property type="evidence" value="ECO:0007669"/>
    <property type="project" value="InterPro"/>
</dbReference>
<evidence type="ECO:0000313" key="9">
    <source>
        <dbReference type="Proteomes" id="UP000177112"/>
    </source>
</evidence>
<name>A0A1F6VPL9_9BACT</name>
<dbReference type="Pfam" id="PF02683">
    <property type="entry name" value="DsbD_TM"/>
    <property type="match status" value="1"/>
</dbReference>
<reference evidence="8 9" key="1">
    <citation type="journal article" date="2016" name="Nat. Commun.">
        <title>Thousands of microbial genomes shed light on interconnected biogeochemical processes in an aquifer system.</title>
        <authorList>
            <person name="Anantharaman K."/>
            <person name="Brown C.T."/>
            <person name="Hug L.A."/>
            <person name="Sharon I."/>
            <person name="Castelle C.J."/>
            <person name="Probst A.J."/>
            <person name="Thomas B.C."/>
            <person name="Singh A."/>
            <person name="Wilkins M.J."/>
            <person name="Karaoz U."/>
            <person name="Brodie E.L."/>
            <person name="Williams K.H."/>
            <person name="Hubbard S.S."/>
            <person name="Banfield J.F."/>
        </authorList>
    </citation>
    <scope>NUCLEOTIDE SEQUENCE [LARGE SCALE GENOMIC DNA]</scope>
</reference>
<gene>
    <name evidence="8" type="ORF">A3B84_02110</name>
</gene>
<feature type="transmembrane region" description="Helical" evidence="6">
    <location>
        <begin position="50"/>
        <end position="73"/>
    </location>
</feature>
<keyword evidence="5 6" id="KW-0472">Membrane</keyword>
<dbReference type="EMBL" id="MFTY01000006">
    <property type="protein sequence ID" value="OGI71583.1"/>
    <property type="molecule type" value="Genomic_DNA"/>
</dbReference>
<protein>
    <recommendedName>
        <fullName evidence="7">Cytochrome C biogenesis protein transmembrane domain-containing protein</fullName>
    </recommendedName>
</protein>
<evidence type="ECO:0000256" key="4">
    <source>
        <dbReference type="ARBA" id="ARBA00022989"/>
    </source>
</evidence>
<dbReference type="Proteomes" id="UP000177112">
    <property type="component" value="Unassembled WGS sequence"/>
</dbReference>
<sequence>MFVNYLTTSAHGFLPVIMVSALIDSINPCAISVLFLTIAFLLSLGKDRKFVLLSGGVYILAIAIIYTLIGLGALQALTFFNIPNIMAKVGASILLLYSIIGLINEFFPNFPIKLKIPESAHSTLAKVINKGSIPAFFLLGSLVALFEFPCTGGPYLFVLTLLHDYANFWKGFWYLIIYNFVFVLPLILILAFATNKIMIEKIDKLRRLETKKARIVLLLVLVAFGILIFSL</sequence>
<keyword evidence="3 6" id="KW-0812">Transmembrane</keyword>
<dbReference type="PANTHER" id="PTHR31272:SF9">
    <property type="entry name" value="BLL1027 PROTEIN"/>
    <property type="match status" value="1"/>
</dbReference>
<feature type="transmembrane region" description="Helical" evidence="6">
    <location>
        <begin position="136"/>
        <end position="159"/>
    </location>
</feature>
<evidence type="ECO:0000313" key="8">
    <source>
        <dbReference type="EMBL" id="OGI71583.1"/>
    </source>
</evidence>
<dbReference type="PANTHER" id="PTHR31272">
    <property type="entry name" value="CYTOCHROME C-TYPE BIOGENESIS PROTEIN HI_1454-RELATED"/>
    <property type="match status" value="1"/>
</dbReference>
<keyword evidence="4 6" id="KW-1133">Transmembrane helix</keyword>
<accession>A0A1F6VPL9</accession>
<feature type="transmembrane region" description="Helical" evidence="6">
    <location>
        <begin position="85"/>
        <end position="107"/>
    </location>
</feature>
<evidence type="ECO:0000256" key="2">
    <source>
        <dbReference type="ARBA" id="ARBA00006143"/>
    </source>
</evidence>
<evidence type="ECO:0000256" key="5">
    <source>
        <dbReference type="ARBA" id="ARBA00023136"/>
    </source>
</evidence>
<evidence type="ECO:0000256" key="1">
    <source>
        <dbReference type="ARBA" id="ARBA00004141"/>
    </source>
</evidence>
<feature type="transmembrane region" description="Helical" evidence="6">
    <location>
        <begin position="12"/>
        <end position="43"/>
    </location>
</feature>
<dbReference type="AlphaFoldDB" id="A0A1F6VPL9"/>
<dbReference type="InterPro" id="IPR003834">
    <property type="entry name" value="Cyt_c_assmbl_TM_dom"/>
</dbReference>
<evidence type="ECO:0000256" key="6">
    <source>
        <dbReference type="SAM" id="Phobius"/>
    </source>
</evidence>
<feature type="transmembrane region" description="Helical" evidence="6">
    <location>
        <begin position="171"/>
        <end position="193"/>
    </location>
</feature>
<feature type="transmembrane region" description="Helical" evidence="6">
    <location>
        <begin position="213"/>
        <end position="230"/>
    </location>
</feature>
<proteinExistence type="inferred from homology"/>
<evidence type="ECO:0000256" key="3">
    <source>
        <dbReference type="ARBA" id="ARBA00022692"/>
    </source>
</evidence>
<comment type="caution">
    <text evidence="8">The sequence shown here is derived from an EMBL/GenBank/DDBJ whole genome shotgun (WGS) entry which is preliminary data.</text>
</comment>
<feature type="domain" description="Cytochrome C biogenesis protein transmembrane" evidence="7">
    <location>
        <begin position="15"/>
        <end position="198"/>
    </location>
</feature>
<dbReference type="STRING" id="1801748.A3B84_02110"/>
<comment type="subcellular location">
    <subcellularLocation>
        <location evidence="1">Membrane</location>
        <topology evidence="1">Multi-pass membrane protein</topology>
    </subcellularLocation>
</comment>
<organism evidence="8 9">
    <name type="scientific">Candidatus Nomurabacteria bacterium RIFCSPHIGHO2_02_FULL_35_13</name>
    <dbReference type="NCBI Taxonomy" id="1801748"/>
    <lineage>
        <taxon>Bacteria</taxon>
        <taxon>Candidatus Nomuraibacteriota</taxon>
    </lineage>
</organism>
<dbReference type="InterPro" id="IPR051790">
    <property type="entry name" value="Cytochrome_c-biogenesis_DsbD"/>
</dbReference>
<comment type="similarity">
    <text evidence="2">Belongs to the DsbD family.</text>
</comment>